<dbReference type="PANTHER" id="PTHR36848:SF2">
    <property type="entry name" value="SECRETED PROTEIN"/>
    <property type="match status" value="1"/>
</dbReference>
<dbReference type="InterPro" id="IPR008979">
    <property type="entry name" value="Galactose-bd-like_sf"/>
</dbReference>
<dbReference type="EMBL" id="NPJF01000064">
    <property type="protein sequence ID" value="OYP53509.1"/>
    <property type="molecule type" value="Genomic_DNA"/>
</dbReference>
<keyword evidence="4" id="KW-1185">Reference proteome</keyword>
<dbReference type="AlphaFoldDB" id="A0AA37HVI9"/>
<evidence type="ECO:0000313" key="4">
    <source>
        <dbReference type="Proteomes" id="UP000216189"/>
    </source>
</evidence>
<name>A0AA37HVI9_SEGBR</name>
<dbReference type="Proteomes" id="UP000887043">
    <property type="component" value="Unassembled WGS sequence"/>
</dbReference>
<organism evidence="2 5">
    <name type="scientific">Segatella bryantii</name>
    <name type="common">Prevotella bryantii</name>
    <dbReference type="NCBI Taxonomy" id="77095"/>
    <lineage>
        <taxon>Bacteria</taxon>
        <taxon>Pseudomonadati</taxon>
        <taxon>Bacteroidota</taxon>
        <taxon>Bacteroidia</taxon>
        <taxon>Bacteroidales</taxon>
        <taxon>Prevotellaceae</taxon>
        <taxon>Segatella</taxon>
    </lineage>
</organism>
<dbReference type="EMBL" id="BPTR01000001">
    <property type="protein sequence ID" value="GJG27226.1"/>
    <property type="molecule type" value="Genomic_DNA"/>
</dbReference>
<dbReference type="RefSeq" id="WP_006282934.1">
    <property type="nucleotide sequence ID" value="NZ_BPTR01000001.1"/>
</dbReference>
<dbReference type="Proteomes" id="UP000216189">
    <property type="component" value="Unassembled WGS sequence"/>
</dbReference>
<dbReference type="NCBIfam" id="NF045579">
    <property type="entry name" value="rhamnoside_JR"/>
    <property type="match status" value="1"/>
</dbReference>
<dbReference type="SUPFAM" id="SSF49785">
    <property type="entry name" value="Galactose-binding domain-like"/>
    <property type="match status" value="1"/>
</dbReference>
<keyword evidence="1" id="KW-0732">Signal</keyword>
<dbReference type="PANTHER" id="PTHR36848">
    <property type="entry name" value="DNA-BINDING PROTEIN (PUTATIVE SECRETED PROTEIN)-RELATED"/>
    <property type="match status" value="1"/>
</dbReference>
<reference evidence="3 4" key="1">
    <citation type="submission" date="2017-08" db="EMBL/GenBank/DDBJ databases">
        <title>Comparative genomics of non-oral Prevotella species.</title>
        <authorList>
            <person name="Accetto T."/>
            <person name="Nograsek B."/>
            <person name="Avgustin G."/>
        </authorList>
    </citation>
    <scope>NUCLEOTIDE SEQUENCE [LARGE SCALE GENOMIC DNA]</scope>
    <source>
        <strain evidence="3 4">TC1-1</strain>
    </source>
</reference>
<keyword evidence="2" id="KW-0378">Hydrolase</keyword>
<accession>A0AA37HVI9</accession>
<dbReference type="GO" id="GO:0016787">
    <property type="term" value="F:hydrolase activity"/>
    <property type="evidence" value="ECO:0007669"/>
    <property type="project" value="UniProtKB-KW"/>
</dbReference>
<proteinExistence type="predicted"/>
<protein>
    <submittedName>
        <fullName evidence="2">Glycosyl hydrolase family 2</fullName>
    </submittedName>
</protein>
<dbReference type="InterPro" id="IPR053161">
    <property type="entry name" value="Ulvan_degrading_GH"/>
</dbReference>
<feature type="signal peptide" evidence="1">
    <location>
        <begin position="1"/>
        <end position="23"/>
    </location>
</feature>
<feature type="chain" id="PRO_5041284751" evidence="1">
    <location>
        <begin position="24"/>
        <end position="887"/>
    </location>
</feature>
<evidence type="ECO:0000313" key="5">
    <source>
        <dbReference type="Proteomes" id="UP000887043"/>
    </source>
</evidence>
<reference evidence="2" key="2">
    <citation type="submission" date="2021-08" db="EMBL/GenBank/DDBJ databases">
        <title>Prevotella lacticifex sp. nov., isolated from rumen of cow.</title>
        <authorList>
            <person name="Shinkai T."/>
            <person name="Ikeyama N."/>
            <person name="Kumagai M."/>
            <person name="Ohmori H."/>
            <person name="Sakamoto M."/>
            <person name="Ohkuma M."/>
            <person name="Mitsumori M."/>
        </authorList>
    </citation>
    <scope>NUCLEOTIDE SEQUENCE</scope>
    <source>
        <strain evidence="2">DSM 11371</strain>
    </source>
</reference>
<evidence type="ECO:0000256" key="1">
    <source>
        <dbReference type="SAM" id="SignalP"/>
    </source>
</evidence>
<dbReference type="Gene3D" id="2.60.120.260">
    <property type="entry name" value="Galactose-binding domain-like"/>
    <property type="match status" value="1"/>
</dbReference>
<dbReference type="GeneID" id="72479720"/>
<gene>
    <name evidence="3" type="ORF">CIK91_12730</name>
    <name evidence="2" type="ORF">PRRU23_09260</name>
</gene>
<dbReference type="Pfam" id="PF17132">
    <property type="entry name" value="Glyco_hydro_106"/>
    <property type="match status" value="1"/>
</dbReference>
<comment type="caution">
    <text evidence="2">The sequence shown here is derived from an EMBL/GenBank/DDBJ whole genome shotgun (WGS) entry which is preliminary data.</text>
</comment>
<sequence length="887" mass="100796">MKKTNRTSLLLGLMALSPITALAQNWPAAQPEAKAGARWWWLGSAVDTTNLKWNIEQYASHGIGTLEITPIYGVQGNEANDIPYLSDRWMDMLKFTQAIGKENKVEIDMTTGTGWPFGGPWVPLEESASKSVFIVKAISEKKIKNMDLSPAEKDADRCKLLKVMAYDTKGNVVDLSYGITVNGNKYLLNAKLPQKDNWKIYALYNRYGIMKVKRPAPGGEGLVVDHFNKKAVEHYLTHISDAFKRTQTPYPHTFFNDSYEVAEGDWTPELLTEFEKRRGYKLENYLPQLQNDKTANQKTDKTAQQVIMDYRETMSEMLLHNFTQTWANWAHQHGAIVRNQAHGSPANLIDQYATVDIPEIEGFGLSDFGIKGLRKDEGKTRKNDSDLSMLKYAPSAAHITGKNLTSSETFTWLTEHFRTSLSQMKPDLDLMFVSGVNRMFFHGTAYSPKDAEWPGWKFYASVDMSPTNTIWRDAPFLMKYIQRSQSFLQWGKPDNDFLVYLPIRDMWSKNLDKKFMQFAIHNMGQRAPEFIKDVLAIDAQGFDCDYISEKYILSTQFVNGMLQTEGGTRYKGLILTSANTLMSEEVKKHIANLKAQGANIIIGTEASDMSKAAKAEEIKSKLKLKMIRRSNDNGYHYFIANLTPNNVNEYAALAVPFKNAMWFNPMNGERYAADIKDGKIKVNLSSGESMILETFTKTTPKLIQDIKALGLRKDTPYDKTGKLLRGGWTLHFQNSIPELDNAYFIDDIKTWENINDSTKNLMGTGVYETKLKLTAKDLQGSDTWAINLGDVRESARVYINDEFVGCAWSVPYVLTFTNKLKVGTNKIRIEVTNLPANHIAQMDRDGVKWRKMKDINIVDINYKRTTYADWKPVPSGLNSNILLYKVK</sequence>
<evidence type="ECO:0000313" key="2">
    <source>
        <dbReference type="EMBL" id="GJG27226.1"/>
    </source>
</evidence>
<evidence type="ECO:0000313" key="3">
    <source>
        <dbReference type="EMBL" id="OYP53509.1"/>
    </source>
</evidence>